<dbReference type="Pfam" id="PF25023">
    <property type="entry name" value="TEN_YD-shell"/>
    <property type="match status" value="1"/>
</dbReference>
<dbReference type="Gene3D" id="2.180.10.10">
    <property type="entry name" value="RHS repeat-associated core"/>
    <property type="match status" value="2"/>
</dbReference>
<dbReference type="EMBL" id="CP029822">
    <property type="protein sequence ID" value="AZS51517.1"/>
    <property type="molecule type" value="Genomic_DNA"/>
</dbReference>
<dbReference type="InterPro" id="IPR031325">
    <property type="entry name" value="RHS_repeat"/>
</dbReference>
<feature type="signal peptide" evidence="2">
    <location>
        <begin position="1"/>
        <end position="19"/>
    </location>
</feature>
<evidence type="ECO:0000256" key="1">
    <source>
        <dbReference type="ARBA" id="ARBA00022737"/>
    </source>
</evidence>
<evidence type="ECO:0000259" key="3">
    <source>
        <dbReference type="Pfam" id="PF25023"/>
    </source>
</evidence>
<evidence type="ECO:0000313" key="4">
    <source>
        <dbReference type="EMBL" id="AZS51517.1"/>
    </source>
</evidence>
<dbReference type="PANTHER" id="PTHR32305">
    <property type="match status" value="1"/>
</dbReference>
<accession>A0A3Q9JMB6</accession>
<evidence type="ECO:0000313" key="5">
    <source>
        <dbReference type="Proteomes" id="UP000273143"/>
    </source>
</evidence>
<dbReference type="InterPro" id="IPR006530">
    <property type="entry name" value="YD"/>
</dbReference>
<reference evidence="5" key="1">
    <citation type="submission" date="2018-06" db="EMBL/GenBank/DDBJ databases">
        <title>Complete genome of Pseudomonas insecticola strain QZS01.</title>
        <authorList>
            <person name="Wang J."/>
            <person name="Su Q."/>
        </authorList>
    </citation>
    <scope>NUCLEOTIDE SEQUENCE [LARGE SCALE GENOMIC DNA]</scope>
    <source>
        <strain evidence="5">QZS01</strain>
    </source>
</reference>
<keyword evidence="5" id="KW-1185">Reference proteome</keyword>
<dbReference type="KEGG" id="emo:DM558_12385"/>
<keyword evidence="1" id="KW-0677">Repeat</keyword>
<feature type="chain" id="PRO_5018609656" evidence="2">
    <location>
        <begin position="20"/>
        <end position="912"/>
    </location>
</feature>
<name>A0A3Q9JMB6_9GAMM</name>
<dbReference type="NCBIfam" id="TIGR03696">
    <property type="entry name" value="Rhs_assc_core"/>
    <property type="match status" value="1"/>
</dbReference>
<keyword evidence="2" id="KW-0732">Signal</keyword>
<gene>
    <name evidence="4" type="ORF">DM558_12385</name>
</gene>
<dbReference type="Pfam" id="PF05593">
    <property type="entry name" value="RHS_repeat"/>
    <property type="match status" value="2"/>
</dbReference>
<dbReference type="NCBIfam" id="TIGR01643">
    <property type="entry name" value="YD_repeat_2x"/>
    <property type="match status" value="3"/>
</dbReference>
<dbReference type="PANTHER" id="PTHR32305:SF15">
    <property type="entry name" value="PROTEIN RHSA-RELATED"/>
    <property type="match status" value="1"/>
</dbReference>
<evidence type="ECO:0000256" key="2">
    <source>
        <dbReference type="SAM" id="SignalP"/>
    </source>
</evidence>
<dbReference type="InterPro" id="IPR056823">
    <property type="entry name" value="TEN-like_YD-shell"/>
</dbReference>
<dbReference type="RefSeq" id="WP_127164267.1">
    <property type="nucleotide sequence ID" value="NZ_CP029822.1"/>
</dbReference>
<dbReference type="InterPro" id="IPR022385">
    <property type="entry name" value="Rhs_assc_core"/>
</dbReference>
<dbReference type="Proteomes" id="UP000273143">
    <property type="component" value="Chromosome"/>
</dbReference>
<organism evidence="4 5">
    <name type="scientific">Entomomonas moraniae</name>
    <dbReference type="NCBI Taxonomy" id="2213226"/>
    <lineage>
        <taxon>Bacteria</taxon>
        <taxon>Pseudomonadati</taxon>
        <taxon>Pseudomonadota</taxon>
        <taxon>Gammaproteobacteria</taxon>
        <taxon>Pseudomonadales</taxon>
        <taxon>Pseudomonadaceae</taxon>
        <taxon>Entomomonas</taxon>
    </lineage>
</organism>
<feature type="domain" description="Teneurin-like YD-shell" evidence="3">
    <location>
        <begin position="17"/>
        <end position="158"/>
    </location>
</feature>
<sequence>MKKQYIPLLLALAVSNGYAEQTTKYTYNNDGQITRIDGPRSDLQDITQYTYNTDGFLSTVTNPLGQKVTYSNFDKKGNPQTITDANGIASTLTYTAQGWVNSMTTAGAKTTLTYDKTGQITMVTMPDNSTLTYTWDNARRLSSVKNNLNDSITYTYDAMGNRTQEVTKKGTVITKQLKRQFDELGRVLKVIGANNQTYQYSYGTHNQPLSEIDPKGTKITHDYNEENYLTRDRYSNDYTYHDRNVHGDVTRAKDFSSGNTWFTYDDIAQITEEKSTARGLTSYQYDKAGNLIKQTNARGNMTQYSYDALNRLTKQIYPNDTSLNADFIYDQAALGFYNIGFLTTVNDPSGKTQYNYNNQGLVAQQKNQLTLDGAPLGTQQTTTYTYDKAGRVLTTNLGTLSLSYTRNAGGQVMAVTMTKAGTNTVLANNITYSPFAENITGLTWGNGLTLTRNYNLDGQITQQKVGTVTINYQYDLNGNITQMTDSQFGTTNYQYNDLNRLTQEQGTETTKYTYDIVGNRTTRQNSQGAQTIGFDTNSTIYNTNGIYHTKDVMNNITGYKDKTQRFEYDEANRFAKVIKLDGTQESILARYIHNAYGERAIKVKQDGSISTFGYNGQGQLIQETQYSATKQKIKETYWVWVGIMPIAQIDIPFSNNVAGAQTISYLHADHLNTPRWATNTAKQTVWTWQSDAYGTTMANEDPRNTGTKTTVPLRFPGQYFDQETGFHYNYFRTYIPDLGRYSQSDPIGLEGGWNTFVYVDGNPLRWSDALGLKELGQDGCEKLKLLIEHDDQCSSPLCTTLSSNYNPLSFKDEMLGLNYDFPSVGGPVDIDWMLRLSGGSLGYIPGFSRTQYWFSKMGWNILHFNNPSTNLNSGGHGNAPAATYQWMSSGMKLREIFEPSIEFCKCKFDIKI</sequence>
<protein>
    <submittedName>
        <fullName evidence="4">RHS repeat protein</fullName>
    </submittedName>
</protein>
<dbReference type="InterPro" id="IPR050708">
    <property type="entry name" value="T6SS_VgrG/RHS"/>
</dbReference>
<dbReference type="AlphaFoldDB" id="A0A3Q9JMB6"/>
<proteinExistence type="predicted"/>